<organism evidence="2 3">
    <name type="scientific">Sphingomonas palmae</name>
    <dbReference type="NCBI Taxonomy" id="1855283"/>
    <lineage>
        <taxon>Bacteria</taxon>
        <taxon>Pseudomonadati</taxon>
        <taxon>Pseudomonadota</taxon>
        <taxon>Alphaproteobacteria</taxon>
        <taxon>Sphingomonadales</taxon>
        <taxon>Sphingomonadaceae</taxon>
        <taxon>Sphingomonas</taxon>
    </lineage>
</organism>
<feature type="transmembrane region" description="Helical" evidence="1">
    <location>
        <begin position="96"/>
        <end position="122"/>
    </location>
</feature>
<feature type="transmembrane region" description="Helical" evidence="1">
    <location>
        <begin position="56"/>
        <end position="76"/>
    </location>
</feature>
<sequence>MSVGRGLFDADRRGGSGGGGGRDGIVLFVVRLGSGGGGGVGLFVAGGLVRRAGGGLDVGGGVVAFLLVLDARAGGLGEPSVAHPGFGDVADGGVDAMGFLDLVDLFLVEFAFVVGVAPFAGLRA</sequence>
<evidence type="ECO:0000313" key="3">
    <source>
        <dbReference type="Proteomes" id="UP000199214"/>
    </source>
</evidence>
<evidence type="ECO:0000313" key="2">
    <source>
        <dbReference type="EMBL" id="SEK71142.1"/>
    </source>
</evidence>
<evidence type="ECO:0000256" key="1">
    <source>
        <dbReference type="SAM" id="Phobius"/>
    </source>
</evidence>
<keyword evidence="3" id="KW-1185">Reference proteome</keyword>
<keyword evidence="1" id="KW-1133">Transmembrane helix</keyword>
<dbReference type="AlphaFoldDB" id="A0A1H7J9Z7"/>
<proteinExistence type="predicted"/>
<feature type="transmembrane region" description="Helical" evidence="1">
    <location>
        <begin position="25"/>
        <end position="49"/>
    </location>
</feature>
<keyword evidence="1" id="KW-0812">Transmembrane</keyword>
<reference evidence="3" key="1">
    <citation type="submission" date="2016-10" db="EMBL/GenBank/DDBJ databases">
        <authorList>
            <person name="Varghese N."/>
            <person name="Submissions S."/>
        </authorList>
    </citation>
    <scope>NUCLEOTIDE SEQUENCE [LARGE SCALE GENOMIC DNA]</scope>
    <source>
        <strain evidence="3">JS21-1</strain>
    </source>
</reference>
<name>A0A1H7J9Z7_9SPHN</name>
<accession>A0A1H7J9Z7</accession>
<dbReference type="EMBL" id="FNZZ01000001">
    <property type="protein sequence ID" value="SEK71142.1"/>
    <property type="molecule type" value="Genomic_DNA"/>
</dbReference>
<dbReference type="Proteomes" id="UP000199214">
    <property type="component" value="Unassembled WGS sequence"/>
</dbReference>
<keyword evidence="1" id="KW-0472">Membrane</keyword>
<gene>
    <name evidence="2" type="ORF">SAMN05216382_0965</name>
</gene>
<protein>
    <submittedName>
        <fullName evidence="2">Uncharacterized protein</fullName>
    </submittedName>
</protein>
<dbReference type="STRING" id="1855283.SAMN05216382_0965"/>